<evidence type="ECO:0000256" key="9">
    <source>
        <dbReference type="ARBA" id="ARBA00022525"/>
    </source>
</evidence>
<dbReference type="InterPro" id="IPR050732">
    <property type="entry name" value="Beta-glucan_modifiers"/>
</dbReference>
<evidence type="ECO:0000256" key="16">
    <source>
        <dbReference type="ARBA" id="ARBA00023288"/>
    </source>
</evidence>
<dbReference type="GO" id="GO:0071555">
    <property type="term" value="P:cell wall organization"/>
    <property type="evidence" value="ECO:0007669"/>
    <property type="project" value="UniProtKB-KW"/>
</dbReference>
<feature type="region of interest" description="Disordered" evidence="23">
    <location>
        <begin position="362"/>
        <end position="430"/>
    </location>
</feature>
<proteinExistence type="inferred from homology"/>
<dbReference type="GO" id="GO:0009277">
    <property type="term" value="C:fungal-type cell wall"/>
    <property type="evidence" value="ECO:0007669"/>
    <property type="project" value="TreeGrafter"/>
</dbReference>
<feature type="chain" id="PRO_5020719084" description="Probable glucan endo-1,3-beta-glucosidase eglC" evidence="24">
    <location>
        <begin position="19"/>
        <end position="450"/>
    </location>
</feature>
<keyword evidence="26" id="KW-1185">Reference proteome</keyword>
<feature type="signal peptide" evidence="24">
    <location>
        <begin position="1"/>
        <end position="18"/>
    </location>
</feature>
<dbReference type="InterPro" id="IPR000490">
    <property type="entry name" value="Glyco_hydro_17"/>
</dbReference>
<keyword evidence="18" id="KW-0624">Polysaccharide degradation</keyword>
<dbReference type="PANTHER" id="PTHR16631">
    <property type="entry name" value="GLUCAN 1,3-BETA-GLUCOSIDASE"/>
    <property type="match status" value="1"/>
</dbReference>
<evidence type="ECO:0000313" key="26">
    <source>
        <dbReference type="Proteomes" id="UP000308671"/>
    </source>
</evidence>
<reference evidence="25 26" key="1">
    <citation type="submission" date="2017-12" db="EMBL/GenBank/DDBJ databases">
        <title>Comparative genomics of Botrytis spp.</title>
        <authorList>
            <person name="Valero-Jimenez C.A."/>
            <person name="Tapia P."/>
            <person name="Veloso J."/>
            <person name="Silva-Moreno E."/>
            <person name="Staats M."/>
            <person name="Valdes J.H."/>
            <person name="Van Kan J.A.L."/>
        </authorList>
    </citation>
    <scope>NUCLEOTIDE SEQUENCE [LARGE SCALE GENOMIC DNA]</scope>
    <source>
        <strain evidence="25 26">MUCL435</strain>
    </source>
</reference>
<dbReference type="Proteomes" id="UP000308671">
    <property type="component" value="Unassembled WGS sequence"/>
</dbReference>
<dbReference type="GO" id="GO:0098552">
    <property type="term" value="C:side of membrane"/>
    <property type="evidence" value="ECO:0007669"/>
    <property type="project" value="UniProtKB-KW"/>
</dbReference>
<name>A0A4S8QQH3_9HELO</name>
<accession>A0A4S8QQH3</accession>
<sequence length="450" mass="43834">MLSKTLFAVAASLSTASAVNQGFNYGATNADGSYRVQSDFQDAFETANSLVGTSGFTSARLYTMLQGDTTEPTSAIPAAIASDTTLLLGLWASGGAAGVTAEINALKAAITKYGTAFTSRVVGISVGSEDLYRNSPTGIAANSGYGANPADLVDYIKQVREAIAGTGLSGASIGHVDTWTAWVNGSNSAVAEALDWVGMDAYPYFQDTEANGVSEGKSLFNSALAATQSATGKTVWVTETGWPVTGATAGDGVPSADNAKTYWDDVGCPNFGKINMYWYTLQDQNAASSVTPSFGIVGSTLSTTPLFDLSCSNTTSSSSSTASSKATSGVASVATGGSVASAGSGLSPTGMGAGISAVSGAASPSGTGSAGGSPAGGSTNGTYTASTLKSSAGSSATGTSTSGSGSSGSSSGSASGSSSSSPSESTGGAASLTGSVALALGAVFAVAAAL</sequence>
<keyword evidence="8" id="KW-0134">Cell wall</keyword>
<dbReference type="InterPro" id="IPR017853">
    <property type="entry name" value="GH"/>
</dbReference>
<organism evidence="25 26">
    <name type="scientific">Botrytis galanthina</name>
    <dbReference type="NCBI Taxonomy" id="278940"/>
    <lineage>
        <taxon>Eukaryota</taxon>
        <taxon>Fungi</taxon>
        <taxon>Dikarya</taxon>
        <taxon>Ascomycota</taxon>
        <taxon>Pezizomycotina</taxon>
        <taxon>Leotiomycetes</taxon>
        <taxon>Helotiales</taxon>
        <taxon>Sclerotiniaceae</taxon>
        <taxon>Botrytis</taxon>
    </lineage>
</organism>
<keyword evidence="9" id="KW-0964">Secreted</keyword>
<protein>
    <recommendedName>
        <fullName evidence="6">Probable glucan endo-1,3-beta-glucosidase eglC</fullName>
        <ecNumber evidence="5">3.2.1.39</ecNumber>
    </recommendedName>
    <alternativeName>
        <fullName evidence="20">Endo-1,3-beta-glucanase eglC</fullName>
    </alternativeName>
    <alternativeName>
        <fullName evidence="21">Laminarinase eglC</fullName>
    </alternativeName>
</protein>
<evidence type="ECO:0000256" key="11">
    <source>
        <dbReference type="ARBA" id="ARBA00022729"/>
    </source>
</evidence>
<comment type="similarity">
    <text evidence="4 22">Belongs to the glycosyl hydrolase 17 family.</text>
</comment>
<dbReference type="GO" id="GO:0042973">
    <property type="term" value="F:glucan endo-1,3-beta-D-glucosidase activity"/>
    <property type="evidence" value="ECO:0007669"/>
    <property type="project" value="UniProtKB-EC"/>
</dbReference>
<gene>
    <name evidence="25" type="ORF">BGAL_0315g00030</name>
</gene>
<dbReference type="EC" id="3.2.1.39" evidence="5"/>
<evidence type="ECO:0000256" key="2">
    <source>
        <dbReference type="ARBA" id="ARBA00004191"/>
    </source>
</evidence>
<evidence type="ECO:0000256" key="6">
    <source>
        <dbReference type="ARBA" id="ARBA00019762"/>
    </source>
</evidence>
<evidence type="ECO:0000256" key="21">
    <source>
        <dbReference type="ARBA" id="ARBA00032906"/>
    </source>
</evidence>
<keyword evidence="7" id="KW-1003">Cell membrane</keyword>
<comment type="caution">
    <text evidence="25">The sequence shown here is derived from an EMBL/GenBank/DDBJ whole genome shotgun (WGS) entry which is preliminary data.</text>
</comment>
<evidence type="ECO:0000256" key="24">
    <source>
        <dbReference type="SAM" id="SignalP"/>
    </source>
</evidence>
<feature type="compositionally biased region" description="Gly residues" evidence="23">
    <location>
        <begin position="368"/>
        <end position="379"/>
    </location>
</feature>
<keyword evidence="14" id="KW-0325">Glycoprotein</keyword>
<keyword evidence="15" id="KW-0119">Carbohydrate metabolism</keyword>
<dbReference type="GO" id="GO:0000272">
    <property type="term" value="P:polysaccharide catabolic process"/>
    <property type="evidence" value="ECO:0007669"/>
    <property type="project" value="UniProtKB-KW"/>
</dbReference>
<comment type="subcellular location">
    <subcellularLocation>
        <location evidence="3">Cell membrane</location>
        <topology evidence="3">Lipid-anchor</topology>
        <topology evidence="3">GPI-anchor</topology>
    </subcellularLocation>
    <subcellularLocation>
        <location evidence="2">Secreted</location>
        <location evidence="2">Cell wall</location>
    </subcellularLocation>
</comment>
<keyword evidence="13" id="KW-0472">Membrane</keyword>
<evidence type="ECO:0000256" key="10">
    <source>
        <dbReference type="ARBA" id="ARBA00022622"/>
    </source>
</evidence>
<dbReference type="GO" id="GO:0005886">
    <property type="term" value="C:plasma membrane"/>
    <property type="evidence" value="ECO:0007669"/>
    <property type="project" value="UniProtKB-SubCell"/>
</dbReference>
<comment type="catalytic activity">
    <reaction evidence="1">
        <text>Hydrolysis of (1-&gt;3)-beta-D-glucosidic linkages in (1-&gt;3)-beta-D-glucans.</text>
        <dbReference type="EC" id="3.2.1.39"/>
    </reaction>
</comment>
<dbReference type="GO" id="GO:0005576">
    <property type="term" value="C:extracellular region"/>
    <property type="evidence" value="ECO:0007669"/>
    <property type="project" value="TreeGrafter"/>
</dbReference>
<keyword evidence="16" id="KW-0449">Lipoprotein</keyword>
<evidence type="ECO:0000256" key="23">
    <source>
        <dbReference type="SAM" id="MobiDB-lite"/>
    </source>
</evidence>
<feature type="compositionally biased region" description="Low complexity" evidence="23">
    <location>
        <begin position="384"/>
        <end position="430"/>
    </location>
</feature>
<evidence type="ECO:0000256" key="1">
    <source>
        <dbReference type="ARBA" id="ARBA00000382"/>
    </source>
</evidence>
<evidence type="ECO:0000256" key="4">
    <source>
        <dbReference type="ARBA" id="ARBA00008773"/>
    </source>
</evidence>
<dbReference type="AlphaFoldDB" id="A0A4S8QQH3"/>
<evidence type="ECO:0000313" key="25">
    <source>
        <dbReference type="EMBL" id="THV47363.1"/>
    </source>
</evidence>
<dbReference type="Pfam" id="PF00332">
    <property type="entry name" value="Glyco_hydro_17"/>
    <property type="match status" value="1"/>
</dbReference>
<evidence type="ECO:0000256" key="8">
    <source>
        <dbReference type="ARBA" id="ARBA00022512"/>
    </source>
</evidence>
<evidence type="ECO:0000256" key="12">
    <source>
        <dbReference type="ARBA" id="ARBA00022801"/>
    </source>
</evidence>
<evidence type="ECO:0000256" key="17">
    <source>
        <dbReference type="ARBA" id="ARBA00023316"/>
    </source>
</evidence>
<evidence type="ECO:0000256" key="18">
    <source>
        <dbReference type="ARBA" id="ARBA00023326"/>
    </source>
</evidence>
<dbReference type="SUPFAM" id="SSF51445">
    <property type="entry name" value="(Trans)glycosidases"/>
    <property type="match status" value="1"/>
</dbReference>
<evidence type="ECO:0000256" key="5">
    <source>
        <dbReference type="ARBA" id="ARBA00012780"/>
    </source>
</evidence>
<evidence type="ECO:0000256" key="14">
    <source>
        <dbReference type="ARBA" id="ARBA00023180"/>
    </source>
</evidence>
<evidence type="ECO:0000256" key="15">
    <source>
        <dbReference type="ARBA" id="ARBA00023277"/>
    </source>
</evidence>
<evidence type="ECO:0000256" key="19">
    <source>
        <dbReference type="ARBA" id="ARBA00025152"/>
    </source>
</evidence>
<dbReference type="Gene3D" id="3.20.20.80">
    <property type="entry name" value="Glycosidases"/>
    <property type="match status" value="1"/>
</dbReference>
<keyword evidence="11 24" id="KW-0732">Signal</keyword>
<keyword evidence="10" id="KW-0336">GPI-anchor</keyword>
<evidence type="ECO:0000256" key="3">
    <source>
        <dbReference type="ARBA" id="ARBA00004609"/>
    </source>
</evidence>
<dbReference type="PANTHER" id="PTHR16631:SF13">
    <property type="entry name" value="GLUCAN ENDO-1,3-BETA-GLUCOSIDASE EGLC-RELATED"/>
    <property type="match status" value="1"/>
</dbReference>
<evidence type="ECO:0000256" key="22">
    <source>
        <dbReference type="RuleBase" id="RU004335"/>
    </source>
</evidence>
<evidence type="ECO:0000256" key="20">
    <source>
        <dbReference type="ARBA" id="ARBA00032134"/>
    </source>
</evidence>
<evidence type="ECO:0000256" key="13">
    <source>
        <dbReference type="ARBA" id="ARBA00023136"/>
    </source>
</evidence>
<dbReference type="GO" id="GO:0009986">
    <property type="term" value="C:cell surface"/>
    <property type="evidence" value="ECO:0007669"/>
    <property type="project" value="TreeGrafter"/>
</dbReference>
<comment type="function">
    <text evidence="19">Glucanases play a role in cell expansion during growth, in cell-cell fusion during mating, and in spore release during sporulation. This enzyme may be involved in beta-glucan degradation and also function biosynthetically as a transglycosylase.</text>
</comment>
<keyword evidence="12" id="KW-0378">Hydrolase</keyword>
<evidence type="ECO:0000256" key="7">
    <source>
        <dbReference type="ARBA" id="ARBA00022475"/>
    </source>
</evidence>
<dbReference type="OrthoDB" id="77201at2759"/>
<dbReference type="EMBL" id="PQXL01000315">
    <property type="protein sequence ID" value="THV47363.1"/>
    <property type="molecule type" value="Genomic_DNA"/>
</dbReference>
<keyword evidence="17" id="KW-0961">Cell wall biogenesis/degradation</keyword>